<dbReference type="RefSeq" id="WP_090363389.1">
    <property type="nucleotide sequence ID" value="NZ_FNEM01000003.1"/>
</dbReference>
<evidence type="ECO:0000256" key="1">
    <source>
        <dbReference type="ARBA" id="ARBA00000111"/>
    </source>
</evidence>
<evidence type="ECO:0000256" key="16">
    <source>
        <dbReference type="ARBA" id="ARBA00023136"/>
    </source>
</evidence>
<dbReference type="AlphaFoldDB" id="A0A1G8P1C2"/>
<feature type="active site" description="Proton acceptor" evidence="18">
    <location>
        <position position="193"/>
    </location>
</feature>
<organism evidence="21 22">
    <name type="scientific">Ferrimonas sediminum</name>
    <dbReference type="NCBI Taxonomy" id="718193"/>
    <lineage>
        <taxon>Bacteria</taxon>
        <taxon>Pseudomonadati</taxon>
        <taxon>Pseudomonadota</taxon>
        <taxon>Gammaproteobacteria</taxon>
        <taxon>Alteromonadales</taxon>
        <taxon>Ferrimonadaceae</taxon>
        <taxon>Ferrimonas</taxon>
    </lineage>
</organism>
<comment type="similarity">
    <text evidence="3 20">Belongs to the phospholipase A1 family.</text>
</comment>
<dbReference type="PRINTS" id="PR01486">
    <property type="entry name" value="PHPHLIPASEA1"/>
</dbReference>
<dbReference type="SUPFAM" id="SSF56931">
    <property type="entry name" value="Outer membrane phospholipase A (OMPLA)"/>
    <property type="match status" value="1"/>
</dbReference>
<dbReference type="EC" id="3.1.1.32" evidence="5 20"/>
<comment type="catalytic activity">
    <reaction evidence="2 20">
        <text>a 1,2-diacyl-sn-glycero-3-phosphocholine + H2O = a 1-acyl-sn-glycero-3-phosphocholine + a fatty acid + H(+)</text>
        <dbReference type="Rhea" id="RHEA:15801"/>
        <dbReference type="ChEBI" id="CHEBI:15377"/>
        <dbReference type="ChEBI" id="CHEBI:15378"/>
        <dbReference type="ChEBI" id="CHEBI:28868"/>
        <dbReference type="ChEBI" id="CHEBI:57643"/>
        <dbReference type="ChEBI" id="CHEBI:58168"/>
        <dbReference type="EC" id="3.1.1.4"/>
    </reaction>
</comment>
<dbReference type="Proteomes" id="UP000199527">
    <property type="component" value="Unassembled WGS sequence"/>
</dbReference>
<dbReference type="Pfam" id="PF02253">
    <property type="entry name" value="PLA1"/>
    <property type="match status" value="1"/>
</dbReference>
<feature type="active site" description="Nucleophile" evidence="18">
    <location>
        <position position="195"/>
    </location>
</feature>
<evidence type="ECO:0000256" key="11">
    <source>
        <dbReference type="ARBA" id="ARBA00022729"/>
    </source>
</evidence>
<accession>A0A1G8P1C2</accession>
<comment type="subcellular location">
    <subcellularLocation>
        <location evidence="20">Cell outer membrane</location>
        <topology evidence="20">Multi-pass membrane protein</topology>
    </subcellularLocation>
    <text evidence="20">One of the very few enzymes located there.</text>
</comment>
<evidence type="ECO:0000256" key="17">
    <source>
        <dbReference type="ARBA" id="ARBA00023237"/>
    </source>
</evidence>
<feature type="binding site" description="in dimeric form" evidence="19">
    <location>
        <position position="245"/>
    </location>
    <ligand>
        <name>Ca(2+)</name>
        <dbReference type="ChEBI" id="CHEBI:29108"/>
        <label>1</label>
    </ligand>
</feature>
<evidence type="ECO:0000256" key="4">
    <source>
        <dbReference type="ARBA" id="ARBA00011702"/>
    </source>
</evidence>
<evidence type="ECO:0000256" key="6">
    <source>
        <dbReference type="ARBA" id="ARBA00013278"/>
    </source>
</evidence>
<keyword evidence="15 20" id="KW-0443">Lipid metabolism</keyword>
<comment type="catalytic activity">
    <reaction evidence="1 20">
        <text>a 1,2-diacyl-sn-glycero-3-phosphocholine + H2O = a 2-acyl-sn-glycero-3-phosphocholine + a fatty acid + H(+)</text>
        <dbReference type="Rhea" id="RHEA:18689"/>
        <dbReference type="ChEBI" id="CHEBI:15377"/>
        <dbReference type="ChEBI" id="CHEBI:15378"/>
        <dbReference type="ChEBI" id="CHEBI:28868"/>
        <dbReference type="ChEBI" id="CHEBI:57643"/>
        <dbReference type="ChEBI" id="CHEBI:57875"/>
        <dbReference type="EC" id="3.1.1.32"/>
    </reaction>
</comment>
<keyword evidence="11" id="KW-0732">Signal</keyword>
<gene>
    <name evidence="21" type="ORF">SAMN04488540_103297</name>
</gene>
<dbReference type="OrthoDB" id="188433at2"/>
<feature type="binding site" description="in dimeric form" evidence="19">
    <location>
        <position position="203"/>
    </location>
    <ligand>
        <name>Ca(2+)</name>
        <dbReference type="ChEBI" id="CHEBI:29108"/>
        <label>1</label>
    </ligand>
</feature>
<dbReference type="InterPro" id="IPR036541">
    <property type="entry name" value="PLipase_A1_sf"/>
</dbReference>
<keyword evidence="14 20" id="KW-0442">Lipid degradation</keyword>
<dbReference type="InterPro" id="IPR003187">
    <property type="entry name" value="PLipase_A1"/>
</dbReference>
<feature type="binding site" description="in dimeric form" evidence="19">
    <location>
        <position position="157"/>
    </location>
    <ligand>
        <name>Ca(2+)</name>
        <dbReference type="ChEBI" id="CHEBI:29108"/>
        <label>1</label>
    </ligand>
</feature>
<evidence type="ECO:0000256" key="9">
    <source>
        <dbReference type="ARBA" id="ARBA00022692"/>
    </source>
</evidence>
<keyword evidence="17 20" id="KW-0998">Cell outer membrane</keyword>
<evidence type="ECO:0000256" key="3">
    <source>
        <dbReference type="ARBA" id="ARBA00010525"/>
    </source>
</evidence>
<protein>
    <recommendedName>
        <fullName evidence="7 20">Phospholipase A1</fullName>
        <ecNumber evidence="5 20">3.1.1.32</ecNumber>
        <ecNumber evidence="6 20">3.1.1.4</ecNumber>
    </recommendedName>
    <alternativeName>
        <fullName evidence="20">Phosphatidylcholine 1-acylhydrolase</fullName>
    </alternativeName>
</protein>
<keyword evidence="12 20" id="KW-0378">Hydrolase</keyword>
<comment type="cofactor">
    <cofactor evidence="20">
        <name>Ca(2+)</name>
        <dbReference type="ChEBI" id="CHEBI:29108"/>
    </cofactor>
    <text evidence="20">Binds 1 Ca(2+) ion per monomer. In the dimeric form the Ca(2+) is bound by different amino acids with binding of each Ca(2+) shared with ligands coming from each monomer. The Ca(2+) ion may have a role in catalysis.</text>
</comment>
<keyword evidence="22" id="KW-1185">Reference proteome</keyword>
<dbReference type="GO" id="GO:0016042">
    <property type="term" value="P:lipid catabolic process"/>
    <property type="evidence" value="ECO:0007669"/>
    <property type="project" value="UniProtKB-KW"/>
</dbReference>
<evidence type="ECO:0000256" key="20">
    <source>
        <dbReference type="RuleBase" id="RU366027"/>
    </source>
</evidence>
<evidence type="ECO:0000256" key="12">
    <source>
        <dbReference type="ARBA" id="ARBA00022801"/>
    </source>
</evidence>
<evidence type="ECO:0000256" key="7">
    <source>
        <dbReference type="ARBA" id="ARBA00021726"/>
    </source>
</evidence>
<evidence type="ECO:0000256" key="14">
    <source>
        <dbReference type="ARBA" id="ARBA00022963"/>
    </source>
</evidence>
<evidence type="ECO:0000256" key="8">
    <source>
        <dbReference type="ARBA" id="ARBA00022452"/>
    </source>
</evidence>
<dbReference type="EC" id="3.1.1.4" evidence="6 20"/>
<dbReference type="PANTHER" id="PTHR40457:SF1">
    <property type="entry name" value="PHOSPHOLIPASE A1"/>
    <property type="match status" value="1"/>
</dbReference>
<keyword evidence="9" id="KW-0812">Transmembrane</keyword>
<evidence type="ECO:0000313" key="22">
    <source>
        <dbReference type="Proteomes" id="UP000199527"/>
    </source>
</evidence>
<evidence type="ECO:0000256" key="2">
    <source>
        <dbReference type="ARBA" id="ARBA00001604"/>
    </source>
</evidence>
<comment type="function">
    <text evidence="20">Hydrolysis of phosphatidylcholine with phospholipase A2 (EC 3.1.1.4) and phospholipase A1 (EC 3.1.1.32) activities.</text>
</comment>
<dbReference type="PANTHER" id="PTHR40457">
    <property type="entry name" value="PHOSPHOLIPASE A1"/>
    <property type="match status" value="1"/>
</dbReference>
<evidence type="ECO:0000313" key="21">
    <source>
        <dbReference type="EMBL" id="SDI86048.1"/>
    </source>
</evidence>
<comment type="subunit">
    <text evidence="4 20">Homodimer; dimerization is reversible, and the dimeric form is the active one.</text>
</comment>
<dbReference type="EMBL" id="FNEM01000003">
    <property type="protein sequence ID" value="SDI86048.1"/>
    <property type="molecule type" value="Genomic_DNA"/>
</dbReference>
<dbReference type="Gene3D" id="2.40.230.10">
    <property type="entry name" value="Phospholipase A1"/>
    <property type="match status" value="1"/>
</dbReference>
<keyword evidence="8" id="KW-1134">Transmembrane beta strand</keyword>
<keyword evidence="13 19" id="KW-0106">Calcium</keyword>
<dbReference type="GO" id="GO:0009279">
    <property type="term" value="C:cell outer membrane"/>
    <property type="evidence" value="ECO:0007669"/>
    <property type="project" value="UniProtKB-SubCell"/>
</dbReference>
<evidence type="ECO:0000256" key="5">
    <source>
        <dbReference type="ARBA" id="ARBA00013179"/>
    </source>
</evidence>
<proteinExistence type="inferred from homology"/>
<evidence type="ECO:0000256" key="15">
    <source>
        <dbReference type="ARBA" id="ARBA00023098"/>
    </source>
</evidence>
<dbReference type="GO" id="GO:0005509">
    <property type="term" value="F:calcium ion binding"/>
    <property type="evidence" value="ECO:0007669"/>
    <property type="project" value="TreeGrafter"/>
</dbReference>
<evidence type="ECO:0000256" key="10">
    <source>
        <dbReference type="ARBA" id="ARBA00022723"/>
    </source>
</evidence>
<sequence>MGFTLVMMAAAPLATEQQQCLLQALETATADTTVAQLRQQCAETVDSSTVVAARHDPNVREPHESALEQRIEDEQRLMGSDFSLTAHRNNYILPFTYNDTPNQAPFDPDELPLQRSEIKFQFSFKLPLTVPLFSDSGRLFFAYTNQSWWQAYNTDHSAPFRETNHEPELFWAQKVDWTLGDWKLPVVGFGINHQSNGQNGDKSRSWNRLVGTAVFEQGDWTVAATGWYRLPEDEKQSPQDTRGDDNPDITDYLGYGELGVIYKYQEHTFMGQFRNNLDVKDNRGSAELGWTFPLGNKVRGYVQYFYGYGESLIDYNVKTNRIGVGLEMTPIL</sequence>
<keyword evidence="10 19" id="KW-0479">Metal-binding</keyword>
<keyword evidence="16" id="KW-0472">Membrane</keyword>
<reference evidence="22" key="1">
    <citation type="submission" date="2016-10" db="EMBL/GenBank/DDBJ databases">
        <authorList>
            <person name="Varghese N."/>
            <person name="Submissions S."/>
        </authorList>
    </citation>
    <scope>NUCLEOTIDE SEQUENCE [LARGE SCALE GENOMIC DNA]</scope>
    <source>
        <strain evidence="22">DSM 23317</strain>
    </source>
</reference>
<evidence type="ECO:0000256" key="19">
    <source>
        <dbReference type="PIRSR" id="PIRSR603187-2"/>
    </source>
</evidence>
<dbReference type="GO" id="GO:0004623">
    <property type="term" value="F:phospholipase A2 activity"/>
    <property type="evidence" value="ECO:0007669"/>
    <property type="project" value="UniProtKB-EC"/>
</dbReference>
<name>A0A1G8P1C2_9GAMM</name>
<evidence type="ECO:0000256" key="13">
    <source>
        <dbReference type="ARBA" id="ARBA00022837"/>
    </source>
</evidence>
<dbReference type="GO" id="GO:0008970">
    <property type="term" value="F:phospholipase A1 activity"/>
    <property type="evidence" value="ECO:0007669"/>
    <property type="project" value="UniProtKB-EC"/>
</dbReference>
<dbReference type="CDD" id="cd00541">
    <property type="entry name" value="OMPLA"/>
    <property type="match status" value="1"/>
</dbReference>
<evidence type="ECO:0000256" key="18">
    <source>
        <dbReference type="PIRSR" id="PIRSR603187-1"/>
    </source>
</evidence>